<dbReference type="Proteomes" id="UP000654075">
    <property type="component" value="Unassembled WGS sequence"/>
</dbReference>
<evidence type="ECO:0000313" key="1">
    <source>
        <dbReference type="EMBL" id="CAE8628393.1"/>
    </source>
</evidence>
<protein>
    <submittedName>
        <fullName evidence="1">Uncharacterized protein</fullName>
    </submittedName>
</protein>
<reference evidence="1" key="1">
    <citation type="submission" date="2021-02" db="EMBL/GenBank/DDBJ databases">
        <authorList>
            <person name="Dougan E. K."/>
            <person name="Rhodes N."/>
            <person name="Thang M."/>
            <person name="Chan C."/>
        </authorList>
    </citation>
    <scope>NUCLEOTIDE SEQUENCE</scope>
</reference>
<evidence type="ECO:0000313" key="2">
    <source>
        <dbReference type="Proteomes" id="UP000654075"/>
    </source>
</evidence>
<dbReference type="EMBL" id="CAJNNV010029385">
    <property type="protein sequence ID" value="CAE8628393.1"/>
    <property type="molecule type" value="Genomic_DNA"/>
</dbReference>
<sequence>MHINVSHTWSYEVDEDCQNLIQTVTEVLPSLGELHLQKSLSTFCDDVPTMVRQIGSEGFALVLSGNECSGIIRPRGQQQGGVGLHTEPSNVHWLNHQGQSILAIAIGANRIAAVHEQVISNDLQVEKELNDTLGRPRLVLAEQWGLARRSRHVRMNPDTETNEGPEGEVLPLPKMLRRDVGPSRTNQWISMETRELWPSGSN</sequence>
<gene>
    <name evidence="1" type="ORF">PGLA1383_LOCUS45051</name>
</gene>
<proteinExistence type="predicted"/>
<accession>A0A813GUK4</accession>
<name>A0A813GUK4_POLGL</name>
<keyword evidence="2" id="KW-1185">Reference proteome</keyword>
<dbReference type="AlphaFoldDB" id="A0A813GUK4"/>
<comment type="caution">
    <text evidence="1">The sequence shown here is derived from an EMBL/GenBank/DDBJ whole genome shotgun (WGS) entry which is preliminary data.</text>
</comment>
<organism evidence="1 2">
    <name type="scientific">Polarella glacialis</name>
    <name type="common">Dinoflagellate</name>
    <dbReference type="NCBI Taxonomy" id="89957"/>
    <lineage>
        <taxon>Eukaryota</taxon>
        <taxon>Sar</taxon>
        <taxon>Alveolata</taxon>
        <taxon>Dinophyceae</taxon>
        <taxon>Suessiales</taxon>
        <taxon>Suessiaceae</taxon>
        <taxon>Polarella</taxon>
    </lineage>
</organism>